<dbReference type="Proteomes" id="UP001180081">
    <property type="component" value="Unassembled WGS sequence"/>
</dbReference>
<sequence length="72" mass="7668">MSALALQLPMESGDAACALCAMLEQFLCLCHIAVSETTLTRYLGKQNALGAAAGYRQALNAPIIWFYCGIGK</sequence>
<dbReference type="EMBL" id="JAUFPU010000001">
    <property type="protein sequence ID" value="MDN3575393.1"/>
    <property type="molecule type" value="Genomic_DNA"/>
</dbReference>
<reference evidence="1" key="2">
    <citation type="submission" date="2023-06" db="EMBL/GenBank/DDBJ databases">
        <authorList>
            <person name="Lucena T."/>
            <person name="Sun Q."/>
        </authorList>
    </citation>
    <scope>NUCLEOTIDE SEQUENCE</scope>
    <source>
        <strain evidence="1">CECT 7703</strain>
    </source>
</reference>
<protein>
    <submittedName>
        <fullName evidence="1">Uncharacterized protein</fullName>
    </submittedName>
</protein>
<reference evidence="1" key="1">
    <citation type="journal article" date="2014" name="Int. J. Syst. Evol. Microbiol.">
        <title>Complete genome of a new Firmicutes species belonging to the dominant human colonic microbiota ('Ruminococcus bicirculans') reveals two chromosomes and a selective capacity to utilize plant glucans.</title>
        <authorList>
            <consortium name="NISC Comparative Sequencing Program"/>
            <person name="Wegmann U."/>
            <person name="Louis P."/>
            <person name="Goesmann A."/>
            <person name="Henrissat B."/>
            <person name="Duncan S.H."/>
            <person name="Flint H.J."/>
        </authorList>
    </citation>
    <scope>NUCLEOTIDE SEQUENCE</scope>
    <source>
        <strain evidence="1">CECT 7703</strain>
    </source>
</reference>
<gene>
    <name evidence="1" type="ORF">QWZ03_01220</name>
</gene>
<organism evidence="1 2">
    <name type="scientific">Chitinimonas viridis</name>
    <dbReference type="NCBI Taxonomy" id="664880"/>
    <lineage>
        <taxon>Bacteria</taxon>
        <taxon>Pseudomonadati</taxon>
        <taxon>Pseudomonadota</taxon>
        <taxon>Betaproteobacteria</taxon>
        <taxon>Neisseriales</taxon>
        <taxon>Chitinibacteraceae</taxon>
        <taxon>Chitinimonas</taxon>
    </lineage>
</organism>
<evidence type="ECO:0000313" key="2">
    <source>
        <dbReference type="Proteomes" id="UP001180081"/>
    </source>
</evidence>
<name>A0ABT8AZI7_9NEIS</name>
<comment type="caution">
    <text evidence="1">The sequence shown here is derived from an EMBL/GenBank/DDBJ whole genome shotgun (WGS) entry which is preliminary data.</text>
</comment>
<accession>A0ABT8AZI7</accession>
<proteinExistence type="predicted"/>
<dbReference type="RefSeq" id="WP_290331058.1">
    <property type="nucleotide sequence ID" value="NZ_JAUFPU010000001.1"/>
</dbReference>
<evidence type="ECO:0000313" key="1">
    <source>
        <dbReference type="EMBL" id="MDN3575393.1"/>
    </source>
</evidence>
<keyword evidence="2" id="KW-1185">Reference proteome</keyword>